<dbReference type="InParanoid" id="K3XSC7"/>
<dbReference type="HOGENOM" id="CLU_2313418_0_0_1"/>
<accession>K3XSC7</accession>
<evidence type="ECO:0008006" key="3">
    <source>
        <dbReference type="Google" id="ProtNLM"/>
    </source>
</evidence>
<reference evidence="1" key="2">
    <citation type="submission" date="2018-08" db="UniProtKB">
        <authorList>
            <consortium name="EnsemblPlants"/>
        </authorList>
    </citation>
    <scope>IDENTIFICATION</scope>
    <source>
        <strain evidence="1">Yugu1</strain>
    </source>
</reference>
<proteinExistence type="predicted"/>
<dbReference type="EMBL" id="AGNK02002826">
    <property type="status" value="NOT_ANNOTATED_CDS"/>
    <property type="molecule type" value="Genomic_DNA"/>
</dbReference>
<name>K3XSC7_SETIT</name>
<evidence type="ECO:0000313" key="1">
    <source>
        <dbReference type="EnsemblPlants" id="KQL04144"/>
    </source>
</evidence>
<organism evidence="1 2">
    <name type="scientific">Setaria italica</name>
    <name type="common">Foxtail millet</name>
    <name type="synonym">Panicum italicum</name>
    <dbReference type="NCBI Taxonomy" id="4555"/>
    <lineage>
        <taxon>Eukaryota</taxon>
        <taxon>Viridiplantae</taxon>
        <taxon>Streptophyta</taxon>
        <taxon>Embryophyta</taxon>
        <taxon>Tracheophyta</taxon>
        <taxon>Spermatophyta</taxon>
        <taxon>Magnoliopsida</taxon>
        <taxon>Liliopsida</taxon>
        <taxon>Poales</taxon>
        <taxon>Poaceae</taxon>
        <taxon>PACMAD clade</taxon>
        <taxon>Panicoideae</taxon>
        <taxon>Panicodae</taxon>
        <taxon>Paniceae</taxon>
        <taxon>Cenchrinae</taxon>
        <taxon>Setaria</taxon>
    </lineage>
</organism>
<dbReference type="AlphaFoldDB" id="K3XSC7"/>
<evidence type="ECO:0000313" key="2">
    <source>
        <dbReference type="Proteomes" id="UP000004995"/>
    </source>
</evidence>
<reference evidence="2" key="1">
    <citation type="journal article" date="2012" name="Nat. Biotechnol.">
        <title>Reference genome sequence of the model plant Setaria.</title>
        <authorList>
            <person name="Bennetzen J.L."/>
            <person name="Schmutz J."/>
            <person name="Wang H."/>
            <person name="Percifield R."/>
            <person name="Hawkins J."/>
            <person name="Pontaroli A.C."/>
            <person name="Estep M."/>
            <person name="Feng L."/>
            <person name="Vaughn J.N."/>
            <person name="Grimwood J."/>
            <person name="Jenkins J."/>
            <person name="Barry K."/>
            <person name="Lindquist E."/>
            <person name="Hellsten U."/>
            <person name="Deshpande S."/>
            <person name="Wang X."/>
            <person name="Wu X."/>
            <person name="Mitros T."/>
            <person name="Triplett J."/>
            <person name="Yang X."/>
            <person name="Ye C.Y."/>
            <person name="Mauro-Herrera M."/>
            <person name="Wang L."/>
            <person name="Li P."/>
            <person name="Sharma M."/>
            <person name="Sharma R."/>
            <person name="Ronald P.C."/>
            <person name="Panaud O."/>
            <person name="Kellogg E.A."/>
            <person name="Brutnell T.P."/>
            <person name="Doust A.N."/>
            <person name="Tuskan G.A."/>
            <person name="Rokhsar D."/>
            <person name="Devos K.M."/>
        </authorList>
    </citation>
    <scope>NUCLEOTIDE SEQUENCE [LARGE SCALE GENOMIC DNA]</scope>
    <source>
        <strain evidence="2">cv. Yugu1</strain>
    </source>
</reference>
<sequence length="100" mass="11039">CAGGRAPTSIGRHLCWFKVVDGHTVPFHPPEKKSFLTSRDLVLASAHGNISGNTVYFLKNDGGDLCVYDIQGQTIEVVQVHDQDLEIVRTKPYWICVAPC</sequence>
<dbReference type="eggNOG" id="ENOG502R4W2">
    <property type="taxonomic scope" value="Eukaryota"/>
</dbReference>
<dbReference type="EnsemblPlants" id="KQL04144">
    <property type="protein sequence ID" value="KQL04144"/>
    <property type="gene ID" value="SETIT_004826mg"/>
</dbReference>
<dbReference type="Proteomes" id="UP000004995">
    <property type="component" value="Unassembled WGS sequence"/>
</dbReference>
<dbReference type="Gramene" id="KQL04144">
    <property type="protein sequence ID" value="KQL04144"/>
    <property type="gene ID" value="SETIT_004826mg"/>
</dbReference>
<protein>
    <recommendedName>
        <fullName evidence="3">DUF295 domain-containing protein</fullName>
    </recommendedName>
</protein>
<keyword evidence="2" id="KW-1185">Reference proteome</keyword>